<evidence type="ECO:0000256" key="4">
    <source>
        <dbReference type="ARBA" id="ARBA00023014"/>
    </source>
</evidence>
<protein>
    <recommendedName>
        <fullName evidence="5">Rieske domain-containing protein</fullName>
    </recommendedName>
</protein>
<proteinExistence type="predicted"/>
<evidence type="ECO:0000256" key="3">
    <source>
        <dbReference type="ARBA" id="ARBA00023004"/>
    </source>
</evidence>
<dbReference type="STRING" id="1656094.BFC18_14190"/>
<dbReference type="Gene3D" id="2.102.10.10">
    <property type="entry name" value="Rieske [2Fe-2S] iron-sulphur domain"/>
    <property type="match status" value="1"/>
</dbReference>
<dbReference type="AlphaFoldDB" id="A0A1E7Z9X2"/>
<dbReference type="InterPro" id="IPR036922">
    <property type="entry name" value="Rieske_2Fe-2S_sf"/>
</dbReference>
<dbReference type="PANTHER" id="PTHR40261">
    <property type="match status" value="1"/>
</dbReference>
<dbReference type="GO" id="GO:0051537">
    <property type="term" value="F:2 iron, 2 sulfur cluster binding"/>
    <property type="evidence" value="ECO:0007669"/>
    <property type="project" value="UniProtKB-KW"/>
</dbReference>
<name>A0A1E7Z9X2_9ALTE</name>
<reference evidence="6 7" key="1">
    <citation type="submission" date="2016-08" db="EMBL/GenBank/DDBJ databases">
        <authorList>
            <person name="Seilhamer J.J."/>
        </authorList>
    </citation>
    <scope>NUCLEOTIDE SEQUENCE [LARGE SCALE GENOMIC DNA]</scope>
    <source>
        <strain evidence="6 7">KCTC 42603</strain>
    </source>
</reference>
<keyword evidence="4" id="KW-0411">Iron-sulfur</keyword>
<keyword evidence="3" id="KW-0408">Iron</keyword>
<evidence type="ECO:0000313" key="7">
    <source>
        <dbReference type="Proteomes" id="UP000175691"/>
    </source>
</evidence>
<evidence type="ECO:0000259" key="5">
    <source>
        <dbReference type="PROSITE" id="PS51296"/>
    </source>
</evidence>
<evidence type="ECO:0000256" key="2">
    <source>
        <dbReference type="ARBA" id="ARBA00022723"/>
    </source>
</evidence>
<evidence type="ECO:0000313" key="6">
    <source>
        <dbReference type="EMBL" id="OFC70320.1"/>
    </source>
</evidence>
<dbReference type="PROSITE" id="PS51296">
    <property type="entry name" value="RIESKE"/>
    <property type="match status" value="1"/>
</dbReference>
<dbReference type="PANTHER" id="PTHR40261:SF1">
    <property type="entry name" value="RIESKE DOMAIN-CONTAINING PROTEIN"/>
    <property type="match status" value="1"/>
</dbReference>
<keyword evidence="7" id="KW-1185">Reference proteome</keyword>
<sequence>MNQGVLLCKLDDLPDNSSRGFLPDAQGQDTVFIVRRGSKLYGYSDVCPHYGDTALPWKKDVYLDAGGDYIVCAAHGALFTPDTGECVKGPCRGDFLTPLKITVTAEQDVVLLCESRGKEQ</sequence>
<dbReference type="Pfam" id="PF00355">
    <property type="entry name" value="Rieske"/>
    <property type="match status" value="1"/>
</dbReference>
<dbReference type="OrthoDB" id="9794779at2"/>
<dbReference type="RefSeq" id="WP_070125963.1">
    <property type="nucleotide sequence ID" value="NZ_MDHN01000029.1"/>
</dbReference>
<dbReference type="EMBL" id="MDHN01000029">
    <property type="protein sequence ID" value="OFC70320.1"/>
    <property type="molecule type" value="Genomic_DNA"/>
</dbReference>
<keyword evidence="2" id="KW-0479">Metal-binding</keyword>
<dbReference type="SUPFAM" id="SSF50022">
    <property type="entry name" value="ISP domain"/>
    <property type="match status" value="1"/>
</dbReference>
<accession>A0A1E7Z9X2</accession>
<dbReference type="GO" id="GO:0046872">
    <property type="term" value="F:metal ion binding"/>
    <property type="evidence" value="ECO:0007669"/>
    <property type="project" value="UniProtKB-KW"/>
</dbReference>
<comment type="caution">
    <text evidence="6">The sequence shown here is derived from an EMBL/GenBank/DDBJ whole genome shotgun (WGS) entry which is preliminary data.</text>
</comment>
<feature type="domain" description="Rieske" evidence="5">
    <location>
        <begin position="5"/>
        <end position="92"/>
    </location>
</feature>
<dbReference type="InterPro" id="IPR017941">
    <property type="entry name" value="Rieske_2Fe-2S"/>
</dbReference>
<dbReference type="Proteomes" id="UP000175691">
    <property type="component" value="Unassembled WGS sequence"/>
</dbReference>
<dbReference type="CDD" id="cd03467">
    <property type="entry name" value="Rieske"/>
    <property type="match status" value="1"/>
</dbReference>
<evidence type="ECO:0000256" key="1">
    <source>
        <dbReference type="ARBA" id="ARBA00022714"/>
    </source>
</evidence>
<organism evidence="6 7">
    <name type="scientific">Alteromonas confluentis</name>
    <dbReference type="NCBI Taxonomy" id="1656094"/>
    <lineage>
        <taxon>Bacteria</taxon>
        <taxon>Pseudomonadati</taxon>
        <taxon>Pseudomonadota</taxon>
        <taxon>Gammaproteobacteria</taxon>
        <taxon>Alteromonadales</taxon>
        <taxon>Alteromonadaceae</taxon>
        <taxon>Alteromonas/Salinimonas group</taxon>
        <taxon>Alteromonas</taxon>
    </lineage>
</organism>
<gene>
    <name evidence="6" type="ORF">BFC18_14190</name>
</gene>
<keyword evidence="1" id="KW-0001">2Fe-2S</keyword>